<evidence type="ECO:0000313" key="8">
    <source>
        <dbReference type="Proteomes" id="UP000192596"/>
    </source>
</evidence>
<feature type="transmembrane region" description="Helical" evidence="5">
    <location>
        <begin position="39"/>
        <end position="62"/>
    </location>
</feature>
<dbReference type="GO" id="GO:0070941">
    <property type="term" value="P:eisosome assembly"/>
    <property type="evidence" value="ECO:0007669"/>
    <property type="project" value="TreeGrafter"/>
</dbReference>
<accession>A0A1V8SGX1</accession>
<protein>
    <recommendedName>
        <fullName evidence="6">MARVEL domain-containing protein</fullName>
    </recommendedName>
</protein>
<feature type="transmembrane region" description="Helical" evidence="5">
    <location>
        <begin position="6"/>
        <end position="27"/>
    </location>
</feature>
<name>A0A1V8SGX1_9PEZI</name>
<feature type="transmembrane region" description="Helical" evidence="5">
    <location>
        <begin position="151"/>
        <end position="171"/>
    </location>
</feature>
<evidence type="ECO:0000256" key="3">
    <source>
        <dbReference type="ARBA" id="ARBA00022989"/>
    </source>
</evidence>
<evidence type="ECO:0000256" key="2">
    <source>
        <dbReference type="ARBA" id="ARBA00022692"/>
    </source>
</evidence>
<proteinExistence type="predicted"/>
<feature type="transmembrane region" description="Helical" evidence="5">
    <location>
        <begin position="68"/>
        <end position="90"/>
    </location>
</feature>
<organism evidence="7 8">
    <name type="scientific">Cryoendolithus antarcticus</name>
    <dbReference type="NCBI Taxonomy" id="1507870"/>
    <lineage>
        <taxon>Eukaryota</taxon>
        <taxon>Fungi</taxon>
        <taxon>Dikarya</taxon>
        <taxon>Ascomycota</taxon>
        <taxon>Pezizomycotina</taxon>
        <taxon>Dothideomycetes</taxon>
        <taxon>Dothideomycetidae</taxon>
        <taxon>Cladosporiales</taxon>
        <taxon>Cladosporiaceae</taxon>
        <taxon>Cryoendolithus</taxon>
    </lineage>
</organism>
<dbReference type="AlphaFoldDB" id="A0A1V8SGX1"/>
<feature type="domain" description="MARVEL" evidence="6">
    <location>
        <begin position="6"/>
        <end position="166"/>
    </location>
</feature>
<comment type="subcellular location">
    <subcellularLocation>
        <location evidence="1">Membrane</location>
        <topology evidence="1">Multi-pass membrane protein</topology>
    </subcellularLocation>
</comment>
<dbReference type="InterPro" id="IPR008253">
    <property type="entry name" value="Marvel"/>
</dbReference>
<dbReference type="PANTHER" id="PTHR28165:SF2">
    <property type="entry name" value="MARVEL DOMAIN-CONTAINING PROTEIN"/>
    <property type="match status" value="1"/>
</dbReference>
<dbReference type="GO" id="GO:0032126">
    <property type="term" value="C:eisosome"/>
    <property type="evidence" value="ECO:0007669"/>
    <property type="project" value="TreeGrafter"/>
</dbReference>
<keyword evidence="2 5" id="KW-0812">Transmembrane</keyword>
<dbReference type="GO" id="GO:0005886">
    <property type="term" value="C:plasma membrane"/>
    <property type="evidence" value="ECO:0007669"/>
    <property type="project" value="TreeGrafter"/>
</dbReference>
<keyword evidence="4 5" id="KW-0472">Membrane</keyword>
<dbReference type="OrthoDB" id="2017497at2759"/>
<dbReference type="Pfam" id="PF01284">
    <property type="entry name" value="MARVEL"/>
    <property type="match status" value="1"/>
</dbReference>
<evidence type="ECO:0000256" key="4">
    <source>
        <dbReference type="ARBA" id="ARBA00023136"/>
    </source>
</evidence>
<evidence type="ECO:0000256" key="5">
    <source>
        <dbReference type="SAM" id="Phobius"/>
    </source>
</evidence>
<dbReference type="GO" id="GO:0072659">
    <property type="term" value="P:protein localization to plasma membrane"/>
    <property type="evidence" value="ECO:0007669"/>
    <property type="project" value="TreeGrafter"/>
</dbReference>
<evidence type="ECO:0000259" key="6">
    <source>
        <dbReference type="Pfam" id="PF01284"/>
    </source>
</evidence>
<dbReference type="EMBL" id="NAJO01000046">
    <property type="protein sequence ID" value="OQN98339.1"/>
    <property type="molecule type" value="Genomic_DNA"/>
</dbReference>
<keyword evidence="3 5" id="KW-1133">Transmembrane helix</keyword>
<sequence>MKSIVLGARLAQGLTAAIVLGLSSIALKRQHFGAEPAATGFSAFVGGLGILAAAVGIIAIFVHAVPDIVVTVADVFTVVCFVIAGIILSVKMSGLNCANDFTKDYDLRHAKAWALFDGGENEYGDIFCPNAAGCDDYSFLRPRCNAITADAAFLWFTFLASIAAAVIAWRLRKRGTTSRSSAA</sequence>
<dbReference type="InParanoid" id="A0A1V8SGX1"/>
<keyword evidence="8" id="KW-1185">Reference proteome</keyword>
<dbReference type="InterPro" id="IPR052649">
    <property type="entry name" value="NCE102-like"/>
</dbReference>
<dbReference type="Proteomes" id="UP000192596">
    <property type="component" value="Unassembled WGS sequence"/>
</dbReference>
<gene>
    <name evidence="7" type="ORF">B0A48_15606</name>
</gene>
<evidence type="ECO:0000313" key="7">
    <source>
        <dbReference type="EMBL" id="OQN98339.1"/>
    </source>
</evidence>
<comment type="caution">
    <text evidence="7">The sequence shown here is derived from an EMBL/GenBank/DDBJ whole genome shotgun (WGS) entry which is preliminary data.</text>
</comment>
<dbReference type="PANTHER" id="PTHR28165">
    <property type="entry name" value="NON-CLASSICAL EXPORT PROTEIN 2-RELATED"/>
    <property type="match status" value="1"/>
</dbReference>
<reference evidence="8" key="1">
    <citation type="submission" date="2017-03" db="EMBL/GenBank/DDBJ databases">
        <title>Genomes of endolithic fungi from Antarctica.</title>
        <authorList>
            <person name="Coleine C."/>
            <person name="Masonjones S."/>
            <person name="Stajich J.E."/>
        </authorList>
    </citation>
    <scope>NUCLEOTIDE SEQUENCE [LARGE SCALE GENOMIC DNA]</scope>
    <source>
        <strain evidence="8">CCFEE 5527</strain>
    </source>
</reference>
<evidence type="ECO:0000256" key="1">
    <source>
        <dbReference type="ARBA" id="ARBA00004141"/>
    </source>
</evidence>